<keyword evidence="3" id="KW-1185">Reference proteome</keyword>
<protein>
    <submittedName>
        <fullName evidence="2">Acyl carrier protein</fullName>
    </submittedName>
</protein>
<accession>A0A8J6TYK5</accession>
<dbReference type="AlphaFoldDB" id="A0A8J6TYK5"/>
<dbReference type="RefSeq" id="WP_163492381.1">
    <property type="nucleotide sequence ID" value="NZ_JACVEL010000001.1"/>
</dbReference>
<dbReference type="InterPro" id="IPR009081">
    <property type="entry name" value="PP-bd_ACP"/>
</dbReference>
<name>A0A8J6TYK5_9FLAO</name>
<proteinExistence type="predicted"/>
<dbReference type="InterPro" id="IPR036736">
    <property type="entry name" value="ACP-like_sf"/>
</dbReference>
<feature type="domain" description="Carrier" evidence="1">
    <location>
        <begin position="1"/>
        <end position="80"/>
    </location>
</feature>
<dbReference type="PROSITE" id="PS50075">
    <property type="entry name" value="CARRIER"/>
    <property type="match status" value="1"/>
</dbReference>
<evidence type="ECO:0000259" key="1">
    <source>
        <dbReference type="PROSITE" id="PS50075"/>
    </source>
</evidence>
<dbReference type="Proteomes" id="UP000652681">
    <property type="component" value="Unassembled WGS sequence"/>
</dbReference>
<comment type="caution">
    <text evidence="2">The sequence shown here is derived from an EMBL/GenBank/DDBJ whole genome shotgun (WGS) entry which is preliminary data.</text>
</comment>
<dbReference type="Pfam" id="PF00550">
    <property type="entry name" value="PP-binding"/>
    <property type="match status" value="1"/>
</dbReference>
<dbReference type="SUPFAM" id="SSF47336">
    <property type="entry name" value="ACP-like"/>
    <property type="match status" value="1"/>
</dbReference>
<dbReference type="Gene3D" id="1.10.1200.10">
    <property type="entry name" value="ACP-like"/>
    <property type="match status" value="1"/>
</dbReference>
<dbReference type="EMBL" id="JACVEL010000001">
    <property type="protein sequence ID" value="MBC9811138.1"/>
    <property type="molecule type" value="Genomic_DNA"/>
</dbReference>
<reference evidence="2" key="1">
    <citation type="submission" date="2020-09" db="EMBL/GenBank/DDBJ databases">
        <title>Taishania pollutisoli gen. nov., sp. nov., Isolated from Tetrabromobisphenol A-Contaminated Soil.</title>
        <authorList>
            <person name="Chen Q."/>
        </authorList>
    </citation>
    <scope>NUCLEOTIDE SEQUENCE</scope>
    <source>
        <strain evidence="2">CZZ-1</strain>
    </source>
</reference>
<evidence type="ECO:0000313" key="2">
    <source>
        <dbReference type="EMBL" id="MBC9811138.1"/>
    </source>
</evidence>
<organism evidence="2 3">
    <name type="scientific">Taishania pollutisoli</name>
    <dbReference type="NCBI Taxonomy" id="2766479"/>
    <lineage>
        <taxon>Bacteria</taxon>
        <taxon>Pseudomonadati</taxon>
        <taxon>Bacteroidota</taxon>
        <taxon>Flavobacteriia</taxon>
        <taxon>Flavobacteriales</taxon>
        <taxon>Crocinitomicaceae</taxon>
        <taxon>Taishania</taxon>
    </lineage>
</organism>
<gene>
    <name evidence="2" type="ORF">H9Y05_01505</name>
</gene>
<evidence type="ECO:0000313" key="3">
    <source>
        <dbReference type="Proteomes" id="UP000652681"/>
    </source>
</evidence>
<sequence>MTQETYESDIITFLTNNILAEGVVVTPQTVLRETGIDSYSIVEIILFIERQYNYVMPDHLLKSENFVTVATIAALLNNRQIH</sequence>